<protein>
    <submittedName>
        <fullName evidence="2">Lactate utilization protein C</fullName>
    </submittedName>
</protein>
<proteinExistence type="predicted"/>
<organism evidence="2 3">
    <name type="scientific">Candidatus Segetimicrobium genomatis</name>
    <dbReference type="NCBI Taxonomy" id="2569760"/>
    <lineage>
        <taxon>Bacteria</taxon>
        <taxon>Bacillati</taxon>
        <taxon>Candidatus Sysuimicrobiota</taxon>
        <taxon>Candidatus Sysuimicrobiia</taxon>
        <taxon>Candidatus Sysuimicrobiales</taxon>
        <taxon>Candidatus Segetimicrobiaceae</taxon>
        <taxon>Candidatus Segetimicrobium</taxon>
    </lineage>
</organism>
<dbReference type="InterPro" id="IPR003741">
    <property type="entry name" value="LUD_dom"/>
</dbReference>
<evidence type="ECO:0000313" key="2">
    <source>
        <dbReference type="EMBL" id="TMI76397.1"/>
    </source>
</evidence>
<dbReference type="PANTHER" id="PTHR43682:SF1">
    <property type="entry name" value="LACTATE UTILIZATION PROTEIN C"/>
    <property type="match status" value="1"/>
</dbReference>
<gene>
    <name evidence="2" type="ORF">E6H05_03645</name>
</gene>
<dbReference type="EMBL" id="VBAP01000023">
    <property type="protein sequence ID" value="TMI76397.1"/>
    <property type="molecule type" value="Genomic_DNA"/>
</dbReference>
<dbReference type="PANTHER" id="PTHR43682">
    <property type="entry name" value="LACTATE UTILIZATION PROTEIN C"/>
    <property type="match status" value="1"/>
</dbReference>
<feature type="domain" description="LUD" evidence="1">
    <location>
        <begin position="103"/>
        <end position="204"/>
    </location>
</feature>
<evidence type="ECO:0000313" key="3">
    <source>
        <dbReference type="Proteomes" id="UP000318834"/>
    </source>
</evidence>
<accession>A0A537IYR7</accession>
<dbReference type="AlphaFoldDB" id="A0A537IYR7"/>
<reference evidence="2 3" key="1">
    <citation type="journal article" date="2019" name="Nat. Microbiol.">
        <title>Mediterranean grassland soil C-N compound turnover is dependent on rainfall and depth, and is mediated by genomically divergent microorganisms.</title>
        <authorList>
            <person name="Diamond S."/>
            <person name="Andeer P.F."/>
            <person name="Li Z."/>
            <person name="Crits-Christoph A."/>
            <person name="Burstein D."/>
            <person name="Anantharaman K."/>
            <person name="Lane K.R."/>
            <person name="Thomas B.C."/>
            <person name="Pan C."/>
            <person name="Northen T.R."/>
            <person name="Banfield J.F."/>
        </authorList>
    </citation>
    <scope>NUCLEOTIDE SEQUENCE [LARGE SCALE GENOMIC DNA]</scope>
    <source>
        <strain evidence="2">NP_8</strain>
    </source>
</reference>
<dbReference type="SUPFAM" id="SSF100950">
    <property type="entry name" value="NagB/RpiA/CoA transferase-like"/>
    <property type="match status" value="1"/>
</dbReference>
<dbReference type="InterPro" id="IPR024185">
    <property type="entry name" value="FTHF_cligase-like_sf"/>
</dbReference>
<sequence>MNAREEILARLCASRDPSASLPDLWPPAAAPGDPIALFVERATAVGVQVMKDTAQTWVASAVSELRTRSIRAAALWDDPLLSPLAAALESSGIEVISPARHSFDRLAEVAAGITTADAAIALTGTLLLPCDARRPRSTSLLPPLHMAVLPANRIVPTLGHLFQELSRPLPSALTFITGPSRTADIELTPVMGAHGPTEVIVYLVRD</sequence>
<name>A0A537IYR7_9BACT</name>
<comment type="caution">
    <text evidence="2">The sequence shown here is derived from an EMBL/GenBank/DDBJ whole genome shotgun (WGS) entry which is preliminary data.</text>
</comment>
<evidence type="ECO:0000259" key="1">
    <source>
        <dbReference type="Pfam" id="PF02589"/>
    </source>
</evidence>
<dbReference type="InterPro" id="IPR037171">
    <property type="entry name" value="NagB/RpiA_transferase-like"/>
</dbReference>
<dbReference type="Pfam" id="PF02589">
    <property type="entry name" value="LUD_dom"/>
    <property type="match status" value="1"/>
</dbReference>
<dbReference type="Proteomes" id="UP000318834">
    <property type="component" value="Unassembled WGS sequence"/>
</dbReference>
<dbReference type="Gene3D" id="3.40.50.10420">
    <property type="entry name" value="NagB/RpiA/CoA transferase-like"/>
    <property type="match status" value="1"/>
</dbReference>